<sequence length="540" mass="54484">MGLLSEVADFGKDVIDDREKWADRFQKVGHFIERNAKGERLERVAKFGRALGDFSGKFTDFFESSLGRRMVKSARSPILAAGQHVITGMKLTTGIGDPENGRRFGEGANQLSTAGRTLSAAYPGDGWHSGASSAYLSQNSEQVTRTQALIHADQVVAAVLSREAEQIAMTREHLDSEADWLGDMSLVTMATGLIPYVGRAAQITAEIAMVTKAVGESTDQFMMMRDKADENAAEVRDALGQYEAVAGDATSSGEAPGFDPDAADGSDQTSDEHLESDPENNPDNNENARRGGPAAVPYGAGGAAGPSGGAGGGAPASSPAAGPMAAPTTVASSPGLGTPNAASAAQQPGATAAGDAAGMLGSVMGAMLGPLGGIVGGVVQAAGQAVQAATQAGAQAAQLAGQAAVAGAQQPDNVELAEDSDRDGSTDDEKSDKDGDNGDVEGKETEAQPREREGTGGAGAGADGRNARPDTGSGTDSAGEDDKKTPMTLPPDLQAASALDTGAGPAPVPVGTDFEHSQLRMPAAATLDPGVPGSAAARGT</sequence>
<gene>
    <name evidence="3" type="ORF">KL859_19510</name>
</gene>
<dbReference type="RefSeq" id="WP_214395340.1">
    <property type="nucleotide sequence ID" value="NZ_JAHBOL010000017.1"/>
</dbReference>
<feature type="compositionally biased region" description="Gly residues" evidence="1">
    <location>
        <begin position="299"/>
        <end position="314"/>
    </location>
</feature>
<comment type="caution">
    <text evidence="3">The sequence shown here is derived from an EMBL/GenBank/DDBJ whole genome shotgun (WGS) entry which is preliminary data.</text>
</comment>
<feature type="region of interest" description="Disordered" evidence="1">
    <location>
        <begin position="401"/>
        <end position="540"/>
    </location>
</feature>
<dbReference type="EMBL" id="JAHBOM010000014">
    <property type="protein sequence ID" value="MBU8825045.1"/>
    <property type="molecule type" value="Genomic_DNA"/>
</dbReference>
<protein>
    <recommendedName>
        <fullName evidence="2">ESX-1 secretion-associated protein EspA/EspE-like domain-containing protein</fullName>
    </recommendedName>
</protein>
<proteinExistence type="predicted"/>
<feature type="compositionally biased region" description="Low complexity" evidence="1">
    <location>
        <begin position="315"/>
        <end position="327"/>
    </location>
</feature>
<evidence type="ECO:0000259" key="2">
    <source>
        <dbReference type="Pfam" id="PF18879"/>
    </source>
</evidence>
<feature type="compositionally biased region" description="Low complexity" evidence="1">
    <location>
        <begin position="401"/>
        <end position="410"/>
    </location>
</feature>
<reference evidence="3 4" key="1">
    <citation type="submission" date="2021-05" db="EMBL/GenBank/DDBJ databases">
        <title>Draft Genome Sequences of Clinical Respiratory Isolates of Mycobacterium goodii Recovered in Ireland.</title>
        <authorList>
            <person name="Flanagan P.R."/>
            <person name="Mok S."/>
            <person name="Roycroft E."/>
            <person name="Rogers T.R."/>
            <person name="Fitzgibbon M."/>
        </authorList>
    </citation>
    <scope>NUCLEOTIDE SEQUENCE [LARGE SCALE GENOMIC DNA]</scope>
    <source>
        <strain evidence="3 4">14IE55</strain>
    </source>
</reference>
<dbReference type="InterPro" id="IPR043796">
    <property type="entry name" value="ESX-1_EspA/EspE-like"/>
</dbReference>
<name>A0ABS6HR07_MYCGD</name>
<organism evidence="3 4">
    <name type="scientific">Mycolicibacterium goodii</name>
    <name type="common">Mycobacterium goodii</name>
    <dbReference type="NCBI Taxonomy" id="134601"/>
    <lineage>
        <taxon>Bacteria</taxon>
        <taxon>Bacillati</taxon>
        <taxon>Actinomycetota</taxon>
        <taxon>Actinomycetes</taxon>
        <taxon>Mycobacteriales</taxon>
        <taxon>Mycobacteriaceae</taxon>
        <taxon>Mycolicibacterium</taxon>
    </lineage>
</organism>
<feature type="region of interest" description="Disordered" evidence="1">
    <location>
        <begin position="247"/>
        <end position="355"/>
    </location>
</feature>
<dbReference type="Pfam" id="PF18879">
    <property type="entry name" value="EspA_EspE"/>
    <property type="match status" value="1"/>
</dbReference>
<evidence type="ECO:0000313" key="3">
    <source>
        <dbReference type="EMBL" id="MBU8825045.1"/>
    </source>
</evidence>
<dbReference type="Proteomes" id="UP000696413">
    <property type="component" value="Unassembled WGS sequence"/>
</dbReference>
<evidence type="ECO:0000256" key="1">
    <source>
        <dbReference type="SAM" id="MobiDB-lite"/>
    </source>
</evidence>
<feature type="domain" description="ESX-1 secretion-associated protein EspA/EspE-like" evidence="2">
    <location>
        <begin position="93"/>
        <end position="175"/>
    </location>
</feature>
<evidence type="ECO:0000313" key="4">
    <source>
        <dbReference type="Proteomes" id="UP000696413"/>
    </source>
</evidence>
<accession>A0ABS6HR07</accession>
<feature type="compositionally biased region" description="Low complexity" evidence="1">
    <location>
        <begin position="279"/>
        <end position="298"/>
    </location>
</feature>
<feature type="compositionally biased region" description="Basic and acidic residues" evidence="1">
    <location>
        <begin position="422"/>
        <end position="454"/>
    </location>
</feature>
<keyword evidence="4" id="KW-1185">Reference proteome</keyword>
<feature type="compositionally biased region" description="Low complexity" evidence="1">
    <location>
        <begin position="341"/>
        <end position="355"/>
    </location>
</feature>